<dbReference type="InterPro" id="IPR009057">
    <property type="entry name" value="Homeodomain-like_sf"/>
</dbReference>
<dbReference type="SUPFAM" id="SSF46689">
    <property type="entry name" value="Homeodomain-like"/>
    <property type="match status" value="1"/>
</dbReference>
<dbReference type="PROSITE" id="PS50977">
    <property type="entry name" value="HTH_TETR_2"/>
    <property type="match status" value="1"/>
</dbReference>
<dbReference type="EMBL" id="CP022521">
    <property type="protein sequence ID" value="ASO18305.1"/>
    <property type="molecule type" value="Genomic_DNA"/>
</dbReference>
<evidence type="ECO:0000256" key="1">
    <source>
        <dbReference type="ARBA" id="ARBA00023015"/>
    </source>
</evidence>
<dbReference type="Pfam" id="PF00440">
    <property type="entry name" value="TetR_N"/>
    <property type="match status" value="1"/>
</dbReference>
<evidence type="ECO:0000313" key="5">
    <source>
        <dbReference type="Proteomes" id="UP000204221"/>
    </source>
</evidence>
<dbReference type="GO" id="GO:0003677">
    <property type="term" value="F:DNA binding"/>
    <property type="evidence" value="ECO:0007669"/>
    <property type="project" value="UniProtKB-UniRule"/>
</dbReference>
<keyword evidence="3" id="KW-0804">Transcription</keyword>
<dbReference type="AlphaFoldDB" id="A0A221VXS3"/>
<name>A0A221VXS3_9PSEU</name>
<dbReference type="PANTHER" id="PTHR47506:SF1">
    <property type="entry name" value="HTH-TYPE TRANSCRIPTIONAL REGULATOR YJDC"/>
    <property type="match status" value="1"/>
</dbReference>
<protein>
    <submittedName>
        <fullName evidence="4">Transcriptional regulator BetI</fullName>
    </submittedName>
</protein>
<gene>
    <name evidence="4" type="ORF">AHOG_03235</name>
</gene>
<reference evidence="4 5" key="1">
    <citation type="submission" date="2017-07" db="EMBL/GenBank/DDBJ databases">
        <title>Complete genome sequence of Actinoalloteichus hoggarensis DSM 45943, type strain of Actinoalloteichus hoggarensis.</title>
        <authorList>
            <person name="Ruckert C."/>
            <person name="Nouioui I."/>
            <person name="Willmese J."/>
            <person name="van Wezel G."/>
            <person name="Klenk H.-P."/>
            <person name="Kalinowski J."/>
            <person name="Zotchev S.B."/>
        </authorList>
    </citation>
    <scope>NUCLEOTIDE SEQUENCE [LARGE SCALE GENOMIC DNA]</scope>
    <source>
        <strain evidence="4 5">DSM 45943</strain>
    </source>
</reference>
<keyword evidence="2" id="KW-0238">DNA-binding</keyword>
<accession>A0A221VXS3</accession>
<dbReference type="KEGG" id="ahg:AHOG_03235"/>
<dbReference type="PRINTS" id="PR00455">
    <property type="entry name" value="HTHTETR"/>
</dbReference>
<keyword evidence="1" id="KW-0805">Transcription regulation</keyword>
<dbReference type="Proteomes" id="UP000204221">
    <property type="component" value="Chromosome"/>
</dbReference>
<dbReference type="PANTHER" id="PTHR47506">
    <property type="entry name" value="TRANSCRIPTIONAL REGULATORY PROTEIN"/>
    <property type="match status" value="1"/>
</dbReference>
<evidence type="ECO:0000313" key="4">
    <source>
        <dbReference type="EMBL" id="ASO18305.1"/>
    </source>
</evidence>
<evidence type="ECO:0000256" key="2">
    <source>
        <dbReference type="ARBA" id="ARBA00023125"/>
    </source>
</evidence>
<proteinExistence type="predicted"/>
<dbReference type="RefSeq" id="WP_245856533.1">
    <property type="nucleotide sequence ID" value="NZ_CP022521.1"/>
</dbReference>
<dbReference type="InterPro" id="IPR001647">
    <property type="entry name" value="HTH_TetR"/>
</dbReference>
<dbReference type="Gene3D" id="1.10.357.10">
    <property type="entry name" value="Tetracycline Repressor, domain 2"/>
    <property type="match status" value="1"/>
</dbReference>
<keyword evidence="5" id="KW-1185">Reference proteome</keyword>
<organism evidence="4 5">
    <name type="scientific">Actinoalloteichus hoggarensis</name>
    <dbReference type="NCBI Taxonomy" id="1470176"/>
    <lineage>
        <taxon>Bacteria</taxon>
        <taxon>Bacillati</taxon>
        <taxon>Actinomycetota</taxon>
        <taxon>Actinomycetes</taxon>
        <taxon>Pseudonocardiales</taxon>
        <taxon>Pseudonocardiaceae</taxon>
        <taxon>Actinoalloteichus</taxon>
    </lineage>
</organism>
<evidence type="ECO:0000256" key="3">
    <source>
        <dbReference type="ARBA" id="ARBA00023163"/>
    </source>
</evidence>
<sequence length="198" mass="21153">MSVTRLSRDERRLQLLATAAEIIRTEGTNALSLVRLAERAGVSRPIAYDHFTTREGLLMALYRQYDEQIGRTIRAALPEDAGSVTDVVSVLSAAYVDGVLSAGPECAAVSAALAGSTETRDFHQRSQDFYLAEFRQALEPFVSLSGPRGRALITGVLGVIEGLSRAAVDGRVSRAEAVSASTTIVVGALRQYDEGLAP</sequence>